<evidence type="ECO:0000259" key="2">
    <source>
        <dbReference type="Pfam" id="PF01370"/>
    </source>
</evidence>
<dbReference type="PANTHER" id="PTHR11092:SF0">
    <property type="entry name" value="EPIMERASE FAMILY PROTEIN SDR39U1"/>
    <property type="match status" value="1"/>
</dbReference>
<dbReference type="Pfam" id="PF01370">
    <property type="entry name" value="Epimerase"/>
    <property type="match status" value="1"/>
</dbReference>
<evidence type="ECO:0000259" key="3">
    <source>
        <dbReference type="Pfam" id="PF08338"/>
    </source>
</evidence>
<proteinExistence type="inferred from homology"/>
<dbReference type="NCBIfam" id="TIGR01777">
    <property type="entry name" value="yfcH"/>
    <property type="match status" value="1"/>
</dbReference>
<dbReference type="SUPFAM" id="SSF51735">
    <property type="entry name" value="NAD(P)-binding Rossmann-fold domains"/>
    <property type="match status" value="1"/>
</dbReference>
<dbReference type="Gene3D" id="3.40.50.720">
    <property type="entry name" value="NAD(P)-binding Rossmann-like Domain"/>
    <property type="match status" value="1"/>
</dbReference>
<dbReference type="InterPro" id="IPR001509">
    <property type="entry name" value="Epimerase_deHydtase"/>
</dbReference>
<feature type="domain" description="DUF1731" evidence="3">
    <location>
        <begin position="251"/>
        <end position="297"/>
    </location>
</feature>
<name>A0ABS2N2Z3_9BACI</name>
<dbReference type="Proteomes" id="UP001296943">
    <property type="component" value="Unassembled WGS sequence"/>
</dbReference>
<protein>
    <submittedName>
        <fullName evidence="4">Uncharacterized protein (TIGR01777 family)</fullName>
    </submittedName>
</protein>
<accession>A0ABS2N2Z3</accession>
<comment type="similarity">
    <text evidence="1">Belongs to the NAD(P)-dependent epimerase/dehydratase family. SDR39U1 subfamily.</text>
</comment>
<dbReference type="Pfam" id="PF08338">
    <property type="entry name" value="DUF1731"/>
    <property type="match status" value="1"/>
</dbReference>
<reference evidence="4 5" key="1">
    <citation type="submission" date="2021-01" db="EMBL/GenBank/DDBJ databases">
        <title>Genomic Encyclopedia of Type Strains, Phase IV (KMG-IV): sequencing the most valuable type-strain genomes for metagenomic binning, comparative biology and taxonomic classification.</title>
        <authorList>
            <person name="Goeker M."/>
        </authorList>
    </citation>
    <scope>NUCLEOTIDE SEQUENCE [LARGE SCALE GENOMIC DNA]</scope>
    <source>
        <strain evidence="4 5">DSM 23711</strain>
    </source>
</reference>
<evidence type="ECO:0000313" key="4">
    <source>
        <dbReference type="EMBL" id="MBM7572461.1"/>
    </source>
</evidence>
<keyword evidence="5" id="KW-1185">Reference proteome</keyword>
<dbReference type="RefSeq" id="WP_204500859.1">
    <property type="nucleotide sequence ID" value="NZ_JAFBDR010000017.1"/>
</dbReference>
<dbReference type="EMBL" id="JAFBDR010000017">
    <property type="protein sequence ID" value="MBM7572461.1"/>
    <property type="molecule type" value="Genomic_DNA"/>
</dbReference>
<feature type="domain" description="NAD-dependent epimerase/dehydratase" evidence="2">
    <location>
        <begin position="3"/>
        <end position="217"/>
    </location>
</feature>
<evidence type="ECO:0000313" key="5">
    <source>
        <dbReference type="Proteomes" id="UP001296943"/>
    </source>
</evidence>
<dbReference type="InterPro" id="IPR013549">
    <property type="entry name" value="DUF1731"/>
</dbReference>
<gene>
    <name evidence="4" type="ORF">JOC48_002965</name>
</gene>
<sequence>MKVAITGGTGFVGKQLVSKLVSEGHEVYVLTRTPNKYKNDTRIHYVGWLNKQDEPEKELPTIDAFINLAGDSLFGYWTKAKKKRILESRITVTEKVIDLMKRMDKKPSVLINASAIGYYGTSTSASFTEQSKSGNDFLSVVTNQWENKAQEAERLGVRVVLARFGVILGKDGGALPLMALPFHFFAGGKVGSGLQWVSWVHIQDVIGFIQFAMENDKISGPLNVTAPHAVKNHEFSKTLAYVLKKPYWLPAPTFAIRTVLGEMSTLVLQGQAVYPTIAEKYNYPFQYPRLETALRDIFNKSNV</sequence>
<dbReference type="InterPro" id="IPR036291">
    <property type="entry name" value="NAD(P)-bd_dom_sf"/>
</dbReference>
<dbReference type="InterPro" id="IPR010099">
    <property type="entry name" value="SDR39U1"/>
</dbReference>
<evidence type="ECO:0000256" key="1">
    <source>
        <dbReference type="ARBA" id="ARBA00009353"/>
    </source>
</evidence>
<dbReference type="PANTHER" id="PTHR11092">
    <property type="entry name" value="SUGAR NUCLEOTIDE EPIMERASE RELATED"/>
    <property type="match status" value="1"/>
</dbReference>
<comment type="caution">
    <text evidence="4">The sequence shown here is derived from an EMBL/GenBank/DDBJ whole genome shotgun (WGS) entry which is preliminary data.</text>
</comment>
<dbReference type="CDD" id="cd05242">
    <property type="entry name" value="SDR_a8"/>
    <property type="match status" value="1"/>
</dbReference>
<organism evidence="4 5">
    <name type="scientific">Aquibacillus albus</name>
    <dbReference type="NCBI Taxonomy" id="1168171"/>
    <lineage>
        <taxon>Bacteria</taxon>
        <taxon>Bacillati</taxon>
        <taxon>Bacillota</taxon>
        <taxon>Bacilli</taxon>
        <taxon>Bacillales</taxon>
        <taxon>Bacillaceae</taxon>
        <taxon>Aquibacillus</taxon>
    </lineage>
</organism>